<dbReference type="InterPro" id="IPR006311">
    <property type="entry name" value="TAT_signal"/>
</dbReference>
<evidence type="ECO:0000313" key="4">
    <source>
        <dbReference type="EMBL" id="SFC47423.1"/>
    </source>
</evidence>
<feature type="signal peptide" evidence="2">
    <location>
        <begin position="1"/>
        <end position="26"/>
    </location>
</feature>
<evidence type="ECO:0000313" key="5">
    <source>
        <dbReference type="Proteomes" id="UP000199046"/>
    </source>
</evidence>
<dbReference type="InterPro" id="IPR023210">
    <property type="entry name" value="NADP_OxRdtase_dom"/>
</dbReference>
<keyword evidence="2" id="KW-0732">Signal</keyword>
<dbReference type="PANTHER" id="PTHR42686:SF1">
    <property type="entry name" value="GH17980P-RELATED"/>
    <property type="match status" value="1"/>
</dbReference>
<name>A0A1I1JNE4_9GAMM</name>
<dbReference type="SUPFAM" id="SSF51430">
    <property type="entry name" value="NAD(P)-linked oxidoreductase"/>
    <property type="match status" value="1"/>
</dbReference>
<feature type="region of interest" description="Disordered" evidence="1">
    <location>
        <begin position="26"/>
        <end position="54"/>
    </location>
</feature>
<dbReference type="STRING" id="402385.SAMN05421848_1536"/>
<dbReference type="RefSeq" id="WP_090132523.1">
    <property type="nucleotide sequence ID" value="NZ_FOLY01000003.1"/>
</dbReference>
<dbReference type="Proteomes" id="UP000199046">
    <property type="component" value="Unassembled WGS sequence"/>
</dbReference>
<evidence type="ECO:0000256" key="1">
    <source>
        <dbReference type="SAM" id="MobiDB-lite"/>
    </source>
</evidence>
<dbReference type="InterPro" id="IPR036812">
    <property type="entry name" value="NAD(P)_OxRdtase_dom_sf"/>
</dbReference>
<organism evidence="4 5">
    <name type="scientific">Kushneria avicenniae</name>
    <dbReference type="NCBI Taxonomy" id="402385"/>
    <lineage>
        <taxon>Bacteria</taxon>
        <taxon>Pseudomonadati</taxon>
        <taxon>Pseudomonadota</taxon>
        <taxon>Gammaproteobacteria</taxon>
        <taxon>Oceanospirillales</taxon>
        <taxon>Halomonadaceae</taxon>
        <taxon>Kushneria</taxon>
    </lineage>
</organism>
<proteinExistence type="predicted"/>
<dbReference type="EMBL" id="FOLY01000003">
    <property type="protein sequence ID" value="SFC47423.1"/>
    <property type="molecule type" value="Genomic_DNA"/>
</dbReference>
<dbReference type="GO" id="GO:0016491">
    <property type="term" value="F:oxidoreductase activity"/>
    <property type="evidence" value="ECO:0007669"/>
    <property type="project" value="InterPro"/>
</dbReference>
<protein>
    <submittedName>
        <fullName evidence="4">D-threo-aldose 1-dehydrogenase</fullName>
    </submittedName>
</protein>
<dbReference type="Pfam" id="PF00248">
    <property type="entry name" value="Aldo_ket_red"/>
    <property type="match status" value="1"/>
</dbReference>
<feature type="domain" description="NADP-dependent oxidoreductase" evidence="3">
    <location>
        <begin position="60"/>
        <end position="364"/>
    </location>
</feature>
<dbReference type="GO" id="GO:0005829">
    <property type="term" value="C:cytosol"/>
    <property type="evidence" value="ECO:0007669"/>
    <property type="project" value="TreeGrafter"/>
</dbReference>
<sequence>MASRRDFLALSAVAAAAGMAAPRLMAAEKGSDSDQGRRDEALPNNPPLTMDRFPPEHKYGVGGTQMGNMYRVTSDEEARAMLAAAWEGGARYFDTSPWYGLGLSERRLGHFLFDRDPSQYLLSTKVGRLLTPDASVESVGMWKGHLRTDYRYDYSADGVRRSIEDSLQRMGVSKIDLVYIHDLAPSNEDMGEKWKDYFEIARKGAIPELERLRDEGIIGGWGMGVNDIEPSLAAMEAGDPDVILQATQYTLLNHRDALDRLFPACRRHNVPLVIGAPLGSGFLAGSTHWMYDTSIPEGLEQKRDRISAIAEAHGTDLRTAALQFTAAPDVVGATIPGARTAEHARENDASMTADIPADFWTALKSEGLIEEDAPVPVQR</sequence>
<accession>A0A1I1JNE4</accession>
<evidence type="ECO:0000259" key="3">
    <source>
        <dbReference type="Pfam" id="PF00248"/>
    </source>
</evidence>
<dbReference type="PANTHER" id="PTHR42686">
    <property type="entry name" value="GH17980P-RELATED"/>
    <property type="match status" value="1"/>
</dbReference>
<reference evidence="5" key="1">
    <citation type="submission" date="2016-10" db="EMBL/GenBank/DDBJ databases">
        <authorList>
            <person name="Varghese N."/>
            <person name="Submissions S."/>
        </authorList>
    </citation>
    <scope>NUCLEOTIDE SEQUENCE [LARGE SCALE GENOMIC DNA]</scope>
    <source>
        <strain evidence="5">DSM 23439</strain>
    </source>
</reference>
<keyword evidence="5" id="KW-1185">Reference proteome</keyword>
<dbReference type="CDD" id="cd19152">
    <property type="entry name" value="AKR_AKR15A"/>
    <property type="match status" value="1"/>
</dbReference>
<dbReference type="OrthoDB" id="9772407at2"/>
<dbReference type="Gene3D" id="3.20.20.100">
    <property type="entry name" value="NADP-dependent oxidoreductase domain"/>
    <property type="match status" value="1"/>
</dbReference>
<gene>
    <name evidence="4" type="ORF">SAMN05421848_1536</name>
</gene>
<dbReference type="PROSITE" id="PS51318">
    <property type="entry name" value="TAT"/>
    <property type="match status" value="1"/>
</dbReference>
<dbReference type="AlphaFoldDB" id="A0A1I1JNE4"/>
<feature type="chain" id="PRO_5011646694" evidence="2">
    <location>
        <begin position="27"/>
        <end position="379"/>
    </location>
</feature>
<dbReference type="InterPro" id="IPR020471">
    <property type="entry name" value="AKR"/>
</dbReference>
<feature type="compositionally biased region" description="Basic and acidic residues" evidence="1">
    <location>
        <begin position="29"/>
        <end position="41"/>
    </location>
</feature>
<evidence type="ECO:0000256" key="2">
    <source>
        <dbReference type="SAM" id="SignalP"/>
    </source>
</evidence>